<dbReference type="SUPFAM" id="SSF52540">
    <property type="entry name" value="P-loop containing nucleoside triphosphate hydrolases"/>
    <property type="match status" value="1"/>
</dbReference>
<dbReference type="GO" id="GO:0015421">
    <property type="term" value="F:ABC-type oligopeptide transporter activity"/>
    <property type="evidence" value="ECO:0007669"/>
    <property type="project" value="TreeGrafter"/>
</dbReference>
<proteinExistence type="predicted"/>
<dbReference type="GO" id="GO:0016887">
    <property type="term" value="F:ATP hydrolysis activity"/>
    <property type="evidence" value="ECO:0007669"/>
    <property type="project" value="InterPro"/>
</dbReference>
<keyword evidence="3" id="KW-1003">Cell membrane</keyword>
<evidence type="ECO:0000256" key="3">
    <source>
        <dbReference type="ARBA" id="ARBA00022475"/>
    </source>
</evidence>
<feature type="transmembrane region" description="Helical" evidence="9">
    <location>
        <begin position="129"/>
        <end position="149"/>
    </location>
</feature>
<keyword evidence="2" id="KW-0813">Transport</keyword>
<gene>
    <name evidence="12" type="ORF">RGLFYP19_01595</name>
</gene>
<feature type="transmembrane region" description="Helical" evidence="9">
    <location>
        <begin position="238"/>
        <end position="258"/>
    </location>
</feature>
<dbReference type="PROSITE" id="PS50929">
    <property type="entry name" value="ABC_TM1F"/>
    <property type="match status" value="1"/>
</dbReference>
<keyword evidence="8 9" id="KW-0472">Membrane</keyword>
<dbReference type="Pfam" id="PF00664">
    <property type="entry name" value="ABC_membrane"/>
    <property type="match status" value="1"/>
</dbReference>
<organism evidence="12">
    <name type="scientific">Mediterraneibacter gnavus</name>
    <name type="common">Ruminococcus gnavus</name>
    <dbReference type="NCBI Taxonomy" id="33038"/>
    <lineage>
        <taxon>Bacteria</taxon>
        <taxon>Bacillati</taxon>
        <taxon>Bacillota</taxon>
        <taxon>Clostridia</taxon>
        <taxon>Lachnospirales</taxon>
        <taxon>Lachnospiraceae</taxon>
        <taxon>Mediterraneibacter</taxon>
    </lineage>
</organism>
<feature type="domain" description="ABC transmembrane type-1" evidence="11">
    <location>
        <begin position="17"/>
        <end position="298"/>
    </location>
</feature>
<dbReference type="PANTHER" id="PTHR43394:SF1">
    <property type="entry name" value="ATP-BINDING CASSETTE SUB-FAMILY B MEMBER 10, MITOCHONDRIAL"/>
    <property type="match status" value="1"/>
</dbReference>
<dbReference type="PROSITE" id="PS50893">
    <property type="entry name" value="ABC_TRANSPORTER_2"/>
    <property type="match status" value="1"/>
</dbReference>
<dbReference type="InterPro" id="IPR003593">
    <property type="entry name" value="AAA+_ATPase"/>
</dbReference>
<dbReference type="SUPFAM" id="SSF90123">
    <property type="entry name" value="ABC transporter transmembrane region"/>
    <property type="match status" value="1"/>
</dbReference>
<keyword evidence="5" id="KW-0547">Nucleotide-binding</keyword>
<dbReference type="InterPro" id="IPR003439">
    <property type="entry name" value="ABC_transporter-like_ATP-bd"/>
</dbReference>
<dbReference type="GO" id="GO:0005524">
    <property type="term" value="F:ATP binding"/>
    <property type="evidence" value="ECO:0007669"/>
    <property type="project" value="UniProtKB-KW"/>
</dbReference>
<feature type="transmembrane region" description="Helical" evidence="9">
    <location>
        <begin position="15"/>
        <end position="40"/>
    </location>
</feature>
<evidence type="ECO:0000256" key="4">
    <source>
        <dbReference type="ARBA" id="ARBA00022692"/>
    </source>
</evidence>
<dbReference type="Pfam" id="PF00005">
    <property type="entry name" value="ABC_tran"/>
    <property type="match status" value="1"/>
</dbReference>
<dbReference type="Gene3D" id="3.40.50.300">
    <property type="entry name" value="P-loop containing nucleotide triphosphate hydrolases"/>
    <property type="match status" value="1"/>
</dbReference>
<evidence type="ECO:0000256" key="7">
    <source>
        <dbReference type="ARBA" id="ARBA00022989"/>
    </source>
</evidence>
<dbReference type="RefSeq" id="WP_156729308.1">
    <property type="nucleotide sequence ID" value="NZ_CACRUK010000019.1"/>
</dbReference>
<keyword evidence="6 12" id="KW-0067">ATP-binding</keyword>
<dbReference type="InterPro" id="IPR027417">
    <property type="entry name" value="P-loop_NTPase"/>
</dbReference>
<name>A0A6N3CNK3_MEDGN</name>
<dbReference type="CDD" id="cd18548">
    <property type="entry name" value="ABC_6TM_Tm287_like"/>
    <property type="match status" value="1"/>
</dbReference>
<feature type="transmembrane region" description="Helical" evidence="9">
    <location>
        <begin position="155"/>
        <end position="177"/>
    </location>
</feature>
<evidence type="ECO:0000256" key="6">
    <source>
        <dbReference type="ARBA" id="ARBA00022840"/>
    </source>
</evidence>
<evidence type="ECO:0000259" key="10">
    <source>
        <dbReference type="PROSITE" id="PS50893"/>
    </source>
</evidence>
<dbReference type="InterPro" id="IPR036640">
    <property type="entry name" value="ABC1_TM_sf"/>
</dbReference>
<dbReference type="InterPro" id="IPR017871">
    <property type="entry name" value="ABC_transporter-like_CS"/>
</dbReference>
<dbReference type="PROSITE" id="PS00211">
    <property type="entry name" value="ABC_TRANSPORTER_1"/>
    <property type="match status" value="1"/>
</dbReference>
<sequence length="582" mass="63842">MKTIFSKVTLQKKQIGILAVFIFFSSVGEMLLPSLLAQMINKGVAKQEHRSILIFMALMCGICVFACILNFVSVKIASRISTEFAAKLRAEVFTKVQSFSSAELDQFGTASLVTRSTSDITNIQNFLTMLLRIGILAPMMAIAGLVFSAGTGGKVSIILVVAIPVLLLGLGVIVIFASKYSVKLRKKLDQINGLFLESLEGVRVIRAFNKQQKESERFHVANQDYANTAMTTGKITSWLLPTINVVFGMTTVAVLGMGTGYVESGTMEVGFLVANSQYINMVLMAVMLFAMVVMMFPTTYACAGRVAEVLQTESRIVDGKALVENRPLRATVEFRNVTFSYPDAEEEVLKGISFESKPGEVTAIIGGTGRGKSSILKLIPRLYDPTAGEVLIDGIDAREYRLQDLRALIGYVPQKNVLFSGDIGSNLNFGKEHGTAEEWNRAAEIACAAEFIQKKPQQYYAHVAQGGTNFSGGQRQRMAIARAVMKQPEIYVFDDSFSALDMKTERQLRQNLREAMGEATVIVVAQRISTIMDADRILVIDDGRIVGQGTHKELLQTCTLYREIASIQLGEENGKDEQSACL</sequence>
<keyword evidence="7 9" id="KW-1133">Transmembrane helix</keyword>
<evidence type="ECO:0000256" key="1">
    <source>
        <dbReference type="ARBA" id="ARBA00004651"/>
    </source>
</evidence>
<reference evidence="12" key="1">
    <citation type="submission" date="2019-11" db="EMBL/GenBank/DDBJ databases">
        <authorList>
            <person name="Feng L."/>
        </authorList>
    </citation>
    <scope>NUCLEOTIDE SEQUENCE</scope>
    <source>
        <strain evidence="12">RgnavusLFYP19</strain>
    </source>
</reference>
<feature type="domain" description="ABC transporter" evidence="10">
    <location>
        <begin position="332"/>
        <end position="567"/>
    </location>
</feature>
<dbReference type="GO" id="GO:0005886">
    <property type="term" value="C:plasma membrane"/>
    <property type="evidence" value="ECO:0007669"/>
    <property type="project" value="UniProtKB-SubCell"/>
</dbReference>
<evidence type="ECO:0000256" key="2">
    <source>
        <dbReference type="ARBA" id="ARBA00022448"/>
    </source>
</evidence>
<dbReference type="PANTHER" id="PTHR43394">
    <property type="entry name" value="ATP-DEPENDENT PERMEASE MDL1, MITOCHONDRIAL"/>
    <property type="match status" value="1"/>
</dbReference>
<protein>
    <submittedName>
        <fullName evidence="12">Putative ABC transporter ATP-binding protein</fullName>
    </submittedName>
</protein>
<evidence type="ECO:0000256" key="8">
    <source>
        <dbReference type="ARBA" id="ARBA00023136"/>
    </source>
</evidence>
<evidence type="ECO:0000259" key="11">
    <source>
        <dbReference type="PROSITE" id="PS50929"/>
    </source>
</evidence>
<dbReference type="InterPro" id="IPR039421">
    <property type="entry name" value="Type_1_exporter"/>
</dbReference>
<dbReference type="SMART" id="SM00382">
    <property type="entry name" value="AAA"/>
    <property type="match status" value="1"/>
</dbReference>
<feature type="transmembrane region" description="Helical" evidence="9">
    <location>
        <begin position="52"/>
        <end position="72"/>
    </location>
</feature>
<dbReference type="AlphaFoldDB" id="A0A6N3CNK3"/>
<evidence type="ECO:0000256" key="5">
    <source>
        <dbReference type="ARBA" id="ARBA00022741"/>
    </source>
</evidence>
<accession>A0A6N3CNK3</accession>
<dbReference type="FunFam" id="3.40.50.300:FF:000221">
    <property type="entry name" value="Multidrug ABC transporter ATP-binding protein"/>
    <property type="match status" value="1"/>
</dbReference>
<feature type="transmembrane region" description="Helical" evidence="9">
    <location>
        <begin position="278"/>
        <end position="296"/>
    </location>
</feature>
<evidence type="ECO:0000313" key="12">
    <source>
        <dbReference type="EMBL" id="VYU16271.1"/>
    </source>
</evidence>
<dbReference type="Gene3D" id="1.20.1560.10">
    <property type="entry name" value="ABC transporter type 1, transmembrane domain"/>
    <property type="match status" value="1"/>
</dbReference>
<keyword evidence="4 9" id="KW-0812">Transmembrane</keyword>
<comment type="subcellular location">
    <subcellularLocation>
        <location evidence="1">Cell membrane</location>
        <topology evidence="1">Multi-pass membrane protein</topology>
    </subcellularLocation>
</comment>
<evidence type="ECO:0000256" key="9">
    <source>
        <dbReference type="SAM" id="Phobius"/>
    </source>
</evidence>
<dbReference type="InterPro" id="IPR011527">
    <property type="entry name" value="ABC1_TM_dom"/>
</dbReference>
<dbReference type="EMBL" id="CACRUK010000019">
    <property type="protein sequence ID" value="VYU16271.1"/>
    <property type="molecule type" value="Genomic_DNA"/>
</dbReference>